<dbReference type="Proteomes" id="UP000195880">
    <property type="component" value="Chromosome"/>
</dbReference>
<protein>
    <submittedName>
        <fullName evidence="1">2-hydroxyacid dehydrogenase</fullName>
    </submittedName>
</protein>
<keyword evidence="2" id="KW-1185">Reference proteome</keyword>
<evidence type="ECO:0000313" key="2">
    <source>
        <dbReference type="Proteomes" id="UP000195880"/>
    </source>
</evidence>
<gene>
    <name evidence="1" type="ORF">SMD44_01137</name>
</gene>
<evidence type="ECO:0000313" key="1">
    <source>
        <dbReference type="EMBL" id="ARX81739.1"/>
    </source>
</evidence>
<dbReference type="KEGG" id="salf:SMD44_01137"/>
<accession>A0A1Z1W5U7</accession>
<proteinExistence type="predicted"/>
<organism evidence="1 2">
    <name type="scientific">Streptomyces alboflavus</name>
    <dbReference type="NCBI Taxonomy" id="67267"/>
    <lineage>
        <taxon>Bacteria</taxon>
        <taxon>Bacillati</taxon>
        <taxon>Actinomycetota</taxon>
        <taxon>Actinomycetes</taxon>
        <taxon>Kitasatosporales</taxon>
        <taxon>Streptomycetaceae</taxon>
        <taxon>Streptomyces</taxon>
    </lineage>
</organism>
<name>A0A1Z1W5U7_9ACTN</name>
<dbReference type="AlphaFoldDB" id="A0A1Z1W5U7"/>
<sequence>MSEVARWAAGEGFAHPVRADRVAFLA</sequence>
<dbReference type="EMBL" id="CP021748">
    <property type="protein sequence ID" value="ARX81739.1"/>
    <property type="molecule type" value="Genomic_DNA"/>
</dbReference>
<reference evidence="1 2" key="1">
    <citation type="submission" date="2017-05" db="EMBL/GenBank/DDBJ databases">
        <title>Streptomyces alboflavus Genome sequencing and assembly.</title>
        <authorList>
            <person name="Wang Y."/>
            <person name="Du B."/>
            <person name="Ding Y."/>
            <person name="Liu H."/>
            <person name="Hou Q."/>
            <person name="Liu K."/>
            <person name="Wang C."/>
            <person name="Yao L."/>
        </authorList>
    </citation>
    <scope>NUCLEOTIDE SEQUENCE [LARGE SCALE GENOMIC DNA]</scope>
    <source>
        <strain evidence="1 2">MDJK44</strain>
    </source>
</reference>